<proteinExistence type="predicted"/>
<evidence type="ECO:0000313" key="2">
    <source>
        <dbReference type="Proteomes" id="UP001159042"/>
    </source>
</evidence>
<evidence type="ECO:0000313" key="1">
    <source>
        <dbReference type="EMBL" id="KAJ8914827.1"/>
    </source>
</evidence>
<dbReference type="InterPro" id="IPR036397">
    <property type="entry name" value="RNaseH_sf"/>
</dbReference>
<dbReference type="GO" id="GO:0003676">
    <property type="term" value="F:nucleic acid binding"/>
    <property type="evidence" value="ECO:0007669"/>
    <property type="project" value="InterPro"/>
</dbReference>
<dbReference type="AlphaFoldDB" id="A0AAV8VLK8"/>
<name>A0AAV8VLK8_9CUCU</name>
<gene>
    <name evidence="1" type="ORF">NQ315_014839</name>
</gene>
<protein>
    <recommendedName>
        <fullName evidence="3">Transposase</fullName>
    </recommendedName>
</protein>
<keyword evidence="2" id="KW-1185">Reference proteome</keyword>
<sequence length="202" mass="23036">MKEYMKNKAEGLRQFVVLDETWIFKDGTVGRSCQDSDKKSVKKTKVGGARYIHGEMNEANFLYWFEHRLLPNLAEPSTIVMDNASYHSTVVNKMPTTASKKADIQEWLTKNGIQFDDTLLKTQLLSIVRLNMPQPVYKADGLAEEHGSCVLRLPPYHCIFNPIEHIWGITKSYYRDHVGTGGTSTEKSIAMWKEAGFRESDT</sequence>
<dbReference type="Gene3D" id="3.30.420.10">
    <property type="entry name" value="Ribonuclease H-like superfamily/Ribonuclease H"/>
    <property type="match status" value="1"/>
</dbReference>
<evidence type="ECO:0008006" key="3">
    <source>
        <dbReference type="Google" id="ProtNLM"/>
    </source>
</evidence>
<organism evidence="1 2">
    <name type="scientific">Exocentrus adspersus</name>
    <dbReference type="NCBI Taxonomy" id="1586481"/>
    <lineage>
        <taxon>Eukaryota</taxon>
        <taxon>Metazoa</taxon>
        <taxon>Ecdysozoa</taxon>
        <taxon>Arthropoda</taxon>
        <taxon>Hexapoda</taxon>
        <taxon>Insecta</taxon>
        <taxon>Pterygota</taxon>
        <taxon>Neoptera</taxon>
        <taxon>Endopterygota</taxon>
        <taxon>Coleoptera</taxon>
        <taxon>Polyphaga</taxon>
        <taxon>Cucujiformia</taxon>
        <taxon>Chrysomeloidea</taxon>
        <taxon>Cerambycidae</taxon>
        <taxon>Lamiinae</taxon>
        <taxon>Acanthocinini</taxon>
        <taxon>Exocentrus</taxon>
    </lineage>
</organism>
<reference evidence="1 2" key="1">
    <citation type="journal article" date="2023" name="Insect Mol. Biol.">
        <title>Genome sequencing provides insights into the evolution of gene families encoding plant cell wall-degrading enzymes in longhorned beetles.</title>
        <authorList>
            <person name="Shin N.R."/>
            <person name="Okamura Y."/>
            <person name="Kirsch R."/>
            <person name="Pauchet Y."/>
        </authorList>
    </citation>
    <scope>NUCLEOTIDE SEQUENCE [LARGE SCALE GENOMIC DNA]</scope>
    <source>
        <strain evidence="1">EAD_L_NR</strain>
    </source>
</reference>
<dbReference type="PANTHER" id="PTHR33939">
    <property type="entry name" value="PROTEIN CBG22215"/>
    <property type="match status" value="1"/>
</dbReference>
<accession>A0AAV8VLK8</accession>
<dbReference type="EMBL" id="JANEYG010000062">
    <property type="protein sequence ID" value="KAJ8914827.1"/>
    <property type="molecule type" value="Genomic_DNA"/>
</dbReference>
<dbReference type="Proteomes" id="UP001159042">
    <property type="component" value="Unassembled WGS sequence"/>
</dbReference>
<dbReference type="PANTHER" id="PTHR33939:SF1">
    <property type="entry name" value="DUF4371 DOMAIN-CONTAINING PROTEIN"/>
    <property type="match status" value="1"/>
</dbReference>
<comment type="caution">
    <text evidence="1">The sequence shown here is derived from an EMBL/GenBank/DDBJ whole genome shotgun (WGS) entry which is preliminary data.</text>
</comment>